<dbReference type="InterPro" id="IPR013783">
    <property type="entry name" value="Ig-like_fold"/>
</dbReference>
<keyword evidence="3" id="KW-0732">Signal</keyword>
<dbReference type="AlphaFoldDB" id="Q4SUX4"/>
<accession>Q4SUX4</accession>
<evidence type="ECO:0000313" key="4">
    <source>
        <dbReference type="EMBL" id="CAF95558.1"/>
    </source>
</evidence>
<dbReference type="PANTHER" id="PTHR10570">
    <property type="entry name" value="T-CELL SURFACE GLYCOPROTEIN CD3 GAMMA CHAIN / DELTA CHAIN"/>
    <property type="match status" value="1"/>
</dbReference>
<protein>
    <submittedName>
        <fullName evidence="4">(spotted green pufferfish) hypothetical protein</fullName>
    </submittedName>
    <submittedName>
        <fullName evidence="5">CD3 delta subunit of T-cell receptor complex</fullName>
    </submittedName>
</protein>
<feature type="compositionally biased region" description="Basic and acidic residues" evidence="1">
    <location>
        <begin position="128"/>
        <end position="146"/>
    </location>
</feature>
<keyword evidence="2" id="KW-0812">Transmembrane</keyword>
<evidence type="ECO:0000313" key="6">
    <source>
        <dbReference type="Proteomes" id="UP000007303"/>
    </source>
</evidence>
<dbReference type="InterPro" id="IPR015484">
    <property type="entry name" value="CD3_esu/gsu/dsu"/>
</dbReference>
<dbReference type="PANTHER" id="PTHR10570:SF8">
    <property type="entry name" value="T-CELL SURFACE GLYCOPROTEIN CD3 GAMMA CHAIN"/>
    <property type="match status" value="1"/>
</dbReference>
<dbReference type="KEGG" id="tng:GSTEN00012261G001"/>
<dbReference type="Ensembl" id="ENSTNIT00000009382.1">
    <property type="protein sequence ID" value="ENSTNIP00000009211.1"/>
    <property type="gene ID" value="ENSTNIG00000006443.1"/>
</dbReference>
<evidence type="ECO:0000256" key="2">
    <source>
        <dbReference type="SAM" id="Phobius"/>
    </source>
</evidence>
<name>Q4SUX4_TETNG</name>
<reference evidence="4" key="2">
    <citation type="submission" date="2004-02" db="EMBL/GenBank/DDBJ databases">
        <authorList>
            <consortium name="Genoscope"/>
            <consortium name="Whitehead Institute Centre for Genome Research"/>
        </authorList>
    </citation>
    <scope>NUCLEOTIDE SEQUENCE</scope>
</reference>
<evidence type="ECO:0000313" key="5">
    <source>
        <dbReference type="Ensembl" id="ENSTNIP00000009211.1"/>
    </source>
</evidence>
<dbReference type="STRING" id="99883.ENSTNIP00000009211"/>
<evidence type="ECO:0000256" key="3">
    <source>
        <dbReference type="SAM" id="SignalP"/>
    </source>
</evidence>
<dbReference type="GO" id="GO:0009897">
    <property type="term" value="C:external side of plasma membrane"/>
    <property type="evidence" value="ECO:0007669"/>
    <property type="project" value="TreeGrafter"/>
</dbReference>
<feature type="chain" id="PRO_5014105092" evidence="3">
    <location>
        <begin position="20"/>
        <end position="169"/>
    </location>
</feature>
<dbReference type="GO" id="GO:0007166">
    <property type="term" value="P:cell surface receptor signaling pathway"/>
    <property type="evidence" value="ECO:0007669"/>
    <property type="project" value="TreeGrafter"/>
</dbReference>
<feature type="region of interest" description="Disordered" evidence="1">
    <location>
        <begin position="122"/>
        <end position="169"/>
    </location>
</feature>
<feature type="transmembrane region" description="Helical" evidence="2">
    <location>
        <begin position="93"/>
        <end position="115"/>
    </location>
</feature>
<dbReference type="GO" id="GO:0004888">
    <property type="term" value="F:transmembrane signaling receptor activity"/>
    <property type="evidence" value="ECO:0007669"/>
    <property type="project" value="TreeGrafter"/>
</dbReference>
<reference evidence="5" key="3">
    <citation type="submission" date="2025-05" db="UniProtKB">
        <authorList>
            <consortium name="Ensembl"/>
        </authorList>
    </citation>
    <scope>IDENTIFICATION</scope>
</reference>
<dbReference type="GeneTree" id="ENSGT00940000153312"/>
<dbReference type="OMA" id="QPLKYKR"/>
<gene>
    <name evidence="4" type="ORF">GSTENG00012261001</name>
</gene>
<dbReference type="EMBL" id="CAAE01013836">
    <property type="protein sequence ID" value="CAF95558.1"/>
    <property type="molecule type" value="Genomic_DNA"/>
</dbReference>
<sequence>MRCHTLVLLLWVTSASVRCDGKTEVAMKSLPNGVLVKCPTGQVFKGSNKSELTLEYRDEKSGEYDCGTESEGPKVFVKFRTCDNCVELDVVSLAGIVVGNLVATVAIGVAVYLTVSRGQTSLSSAHKKSSDRQHLVPSEARSRTPNDHYQPLNHKGAQKDMYDVLNSRR</sequence>
<dbReference type="Pfam" id="PF16681">
    <property type="entry name" value="Ig_5"/>
    <property type="match status" value="1"/>
</dbReference>
<dbReference type="Proteomes" id="UP000007303">
    <property type="component" value="Unassembled WGS sequence"/>
</dbReference>
<dbReference type="GO" id="GO:0045059">
    <property type="term" value="P:positive thymic T cell selection"/>
    <property type="evidence" value="ECO:0007669"/>
    <property type="project" value="TreeGrafter"/>
</dbReference>
<keyword evidence="2" id="KW-0472">Membrane</keyword>
<dbReference type="OrthoDB" id="8941324at2759"/>
<dbReference type="HOGENOM" id="CLU_1532010_0_0_1"/>
<dbReference type="Gene3D" id="2.60.40.10">
    <property type="entry name" value="Immunoglobulins"/>
    <property type="match status" value="1"/>
</dbReference>
<dbReference type="GO" id="GO:0042105">
    <property type="term" value="C:alpha-beta T cell receptor complex"/>
    <property type="evidence" value="ECO:0007669"/>
    <property type="project" value="TreeGrafter"/>
</dbReference>
<feature type="signal peptide" evidence="3">
    <location>
        <begin position="1"/>
        <end position="19"/>
    </location>
</feature>
<proteinExistence type="predicted"/>
<evidence type="ECO:0000256" key="1">
    <source>
        <dbReference type="SAM" id="MobiDB-lite"/>
    </source>
</evidence>
<organism evidence="4">
    <name type="scientific">Tetraodon nigroviridis</name>
    <name type="common">Spotted green pufferfish</name>
    <name type="synonym">Chelonodon nigroviridis</name>
    <dbReference type="NCBI Taxonomy" id="99883"/>
    <lineage>
        <taxon>Eukaryota</taxon>
        <taxon>Metazoa</taxon>
        <taxon>Chordata</taxon>
        <taxon>Craniata</taxon>
        <taxon>Vertebrata</taxon>
        <taxon>Euteleostomi</taxon>
        <taxon>Actinopterygii</taxon>
        <taxon>Neopterygii</taxon>
        <taxon>Teleostei</taxon>
        <taxon>Neoteleostei</taxon>
        <taxon>Acanthomorphata</taxon>
        <taxon>Eupercaria</taxon>
        <taxon>Tetraodontiformes</taxon>
        <taxon>Tetradontoidea</taxon>
        <taxon>Tetraodontidae</taxon>
        <taxon>Tetraodon</taxon>
    </lineage>
</organism>
<keyword evidence="2" id="KW-1133">Transmembrane helix</keyword>
<reference evidence="4 6" key="1">
    <citation type="journal article" date="2004" name="Nature">
        <title>Genome duplication in the teleost fish Tetraodon nigroviridis reveals the early vertebrate proto-karyotype.</title>
        <authorList>
            <person name="Jaillon O."/>
            <person name="Aury J.-M."/>
            <person name="Brunet F."/>
            <person name="Petit J.-L."/>
            <person name="Stange-Thomann N."/>
            <person name="Mauceli E."/>
            <person name="Bouneau L."/>
            <person name="Fischer C."/>
            <person name="Ozouf-Costaz C."/>
            <person name="Bernot A."/>
            <person name="Nicaud S."/>
            <person name="Jaffe D."/>
            <person name="Fisher S."/>
            <person name="Lutfalla G."/>
            <person name="Dossat C."/>
            <person name="Segurens B."/>
            <person name="Dasilva C."/>
            <person name="Salanoubat M."/>
            <person name="Levy M."/>
            <person name="Boudet N."/>
            <person name="Castellano S."/>
            <person name="Anthouard V."/>
            <person name="Jubin C."/>
            <person name="Castelli V."/>
            <person name="Katinka M."/>
            <person name="Vacherie B."/>
            <person name="Biemont C."/>
            <person name="Skalli Z."/>
            <person name="Cattolico L."/>
            <person name="Poulain J."/>
            <person name="De Berardinis V."/>
            <person name="Cruaud C."/>
            <person name="Duprat S."/>
            <person name="Brottier P."/>
            <person name="Coutanceau J.-P."/>
            <person name="Gouzy J."/>
            <person name="Parra G."/>
            <person name="Lardier G."/>
            <person name="Chapple C."/>
            <person name="McKernan K.J."/>
            <person name="McEwan P."/>
            <person name="Bosak S."/>
            <person name="Kellis M."/>
            <person name="Volff J.-N."/>
            <person name="Guigo R."/>
            <person name="Zody M.C."/>
            <person name="Mesirov J."/>
            <person name="Lindblad-Toh K."/>
            <person name="Birren B."/>
            <person name="Nusbaum C."/>
            <person name="Kahn D."/>
            <person name="Robinson-Rechavi M."/>
            <person name="Laudet V."/>
            <person name="Schachter V."/>
            <person name="Quetier F."/>
            <person name="Saurin W."/>
            <person name="Scarpelli C."/>
            <person name="Wincker P."/>
            <person name="Lander E.S."/>
            <person name="Weissenbach J."/>
            <person name="Roest Crollius H."/>
        </authorList>
    </citation>
    <scope>NUCLEOTIDE SEQUENCE [LARGE SCALE GENOMIC DNA]</scope>
</reference>
<keyword evidence="6" id="KW-1185">Reference proteome</keyword>